<evidence type="ECO:0000313" key="2">
    <source>
        <dbReference type="Proteomes" id="UP000787635"/>
    </source>
</evidence>
<protein>
    <recommendedName>
        <fullName evidence="3">Phosphohydrolase</fullName>
    </recommendedName>
</protein>
<accession>A0ABX1E4S6</accession>
<dbReference type="InterPro" id="IPR009218">
    <property type="entry name" value="HD_phosphohydro"/>
</dbReference>
<gene>
    <name evidence="1" type="ORF">HEQ75_14120</name>
</gene>
<dbReference type="SUPFAM" id="SSF109604">
    <property type="entry name" value="HD-domain/PDEase-like"/>
    <property type="match status" value="1"/>
</dbReference>
<comment type="caution">
    <text evidence="1">The sequence shown here is derived from an EMBL/GenBank/DDBJ whole genome shotgun (WGS) entry which is preliminary data.</text>
</comment>
<proteinExistence type="predicted"/>
<dbReference type="EMBL" id="JAAVNE010000021">
    <property type="protein sequence ID" value="NKC31998.1"/>
    <property type="molecule type" value="Genomic_DNA"/>
</dbReference>
<dbReference type="RefSeq" id="WP_168031611.1">
    <property type="nucleotide sequence ID" value="NZ_JAAVNE010000021.1"/>
</dbReference>
<dbReference type="PANTHER" id="PTHR21174">
    <property type="match status" value="1"/>
</dbReference>
<dbReference type="PIRSF" id="PIRSF035170">
    <property type="entry name" value="HD_phosphohydro"/>
    <property type="match status" value="1"/>
</dbReference>
<sequence length="194" mass="22468">MTPVIFAELQRRHAEPHRAHHDWARIAGMLAMTEDIAHALADRPAFILAVLFHTAVFDRTRPDSEARSIAVMRDMLDRTLPRPMLDRATVLIHAVLRQELPETDDPGLRADAALICDMDHAVLGEPAARFMAYEAANRREYAHLPDERYRAGRIAAYQMLLWRDRLYLTDRFHLEREKRARRNIDAALDRLEEA</sequence>
<dbReference type="PANTHER" id="PTHR21174:SF0">
    <property type="entry name" value="HD PHOSPHOHYDROLASE FAMILY PROTEIN-RELATED"/>
    <property type="match status" value="1"/>
</dbReference>
<dbReference type="Proteomes" id="UP000787635">
    <property type="component" value="Unassembled WGS sequence"/>
</dbReference>
<name>A0ABX1E4S6_9PROT</name>
<organism evidence="1 2">
    <name type="scientific">Falsiroseomonas selenitidurans</name>
    <dbReference type="NCBI Taxonomy" id="2716335"/>
    <lineage>
        <taxon>Bacteria</taxon>
        <taxon>Pseudomonadati</taxon>
        <taxon>Pseudomonadota</taxon>
        <taxon>Alphaproteobacteria</taxon>
        <taxon>Acetobacterales</taxon>
        <taxon>Roseomonadaceae</taxon>
        <taxon>Falsiroseomonas</taxon>
    </lineage>
</organism>
<keyword evidence="2" id="KW-1185">Reference proteome</keyword>
<evidence type="ECO:0008006" key="3">
    <source>
        <dbReference type="Google" id="ProtNLM"/>
    </source>
</evidence>
<evidence type="ECO:0000313" key="1">
    <source>
        <dbReference type="EMBL" id="NKC31998.1"/>
    </source>
</evidence>
<reference evidence="1 2" key="1">
    <citation type="submission" date="2020-03" db="EMBL/GenBank/DDBJ databases">
        <title>Roseomonas selenitidurans sp. nov. isolated from urban soil.</title>
        <authorList>
            <person name="Liu H."/>
        </authorList>
    </citation>
    <scope>NUCLEOTIDE SEQUENCE [LARGE SCALE GENOMIC DNA]</scope>
    <source>
        <strain evidence="1 2">BU-1</strain>
    </source>
</reference>